<gene>
    <name evidence="1" type="primary">NCL1_43694</name>
    <name evidence="1" type="ORF">TNCV_4322401</name>
</gene>
<protein>
    <submittedName>
        <fullName evidence="1">Uncharacterized protein</fullName>
    </submittedName>
</protein>
<reference evidence="1" key="1">
    <citation type="submission" date="2020-08" db="EMBL/GenBank/DDBJ databases">
        <title>Multicomponent nature underlies the extraordinary mechanical properties of spider dragline silk.</title>
        <authorList>
            <person name="Kono N."/>
            <person name="Nakamura H."/>
            <person name="Mori M."/>
            <person name="Yoshida Y."/>
            <person name="Ohtoshi R."/>
            <person name="Malay A.D."/>
            <person name="Moran D.A.P."/>
            <person name="Tomita M."/>
            <person name="Numata K."/>
            <person name="Arakawa K."/>
        </authorList>
    </citation>
    <scope>NUCLEOTIDE SEQUENCE</scope>
</reference>
<accession>A0A8X6V943</accession>
<keyword evidence="2" id="KW-1185">Reference proteome</keyword>
<dbReference type="Gene3D" id="3.30.420.10">
    <property type="entry name" value="Ribonuclease H-like superfamily/Ribonuclease H"/>
    <property type="match status" value="1"/>
</dbReference>
<dbReference type="Proteomes" id="UP000887159">
    <property type="component" value="Unassembled WGS sequence"/>
</dbReference>
<comment type="caution">
    <text evidence="1">The sequence shown here is derived from an EMBL/GenBank/DDBJ whole genome shotgun (WGS) entry which is preliminary data.</text>
</comment>
<organism evidence="1 2">
    <name type="scientific">Trichonephila clavipes</name>
    <name type="common">Golden silk orbweaver</name>
    <name type="synonym">Nephila clavipes</name>
    <dbReference type="NCBI Taxonomy" id="2585209"/>
    <lineage>
        <taxon>Eukaryota</taxon>
        <taxon>Metazoa</taxon>
        <taxon>Ecdysozoa</taxon>
        <taxon>Arthropoda</taxon>
        <taxon>Chelicerata</taxon>
        <taxon>Arachnida</taxon>
        <taxon>Araneae</taxon>
        <taxon>Araneomorphae</taxon>
        <taxon>Entelegynae</taxon>
        <taxon>Araneoidea</taxon>
        <taxon>Nephilidae</taxon>
        <taxon>Trichonephila</taxon>
    </lineage>
</organism>
<sequence>MDSQLGDMPEEPQDGHICVWRHRGECALAVCIRLRHTDSPSGVRVLGAFGYMSWQPLMHIDGTLNSARYISGLLRPMALHFI</sequence>
<proteinExistence type="predicted"/>
<name>A0A8X6V943_TRICX</name>
<evidence type="ECO:0000313" key="1">
    <source>
        <dbReference type="EMBL" id="GFY09562.1"/>
    </source>
</evidence>
<dbReference type="AlphaFoldDB" id="A0A8X6V943"/>
<dbReference type="GO" id="GO:0003676">
    <property type="term" value="F:nucleic acid binding"/>
    <property type="evidence" value="ECO:0007669"/>
    <property type="project" value="InterPro"/>
</dbReference>
<dbReference type="EMBL" id="BMAU01021290">
    <property type="protein sequence ID" value="GFY09562.1"/>
    <property type="molecule type" value="Genomic_DNA"/>
</dbReference>
<dbReference type="InterPro" id="IPR036397">
    <property type="entry name" value="RNaseH_sf"/>
</dbReference>
<evidence type="ECO:0000313" key="2">
    <source>
        <dbReference type="Proteomes" id="UP000887159"/>
    </source>
</evidence>